<dbReference type="CDD" id="cd20264">
    <property type="entry name" value="Complex1_LYR_LYRM4"/>
    <property type="match status" value="1"/>
</dbReference>
<dbReference type="Proteomes" id="UP000005240">
    <property type="component" value="Unassembled WGS sequence"/>
</dbReference>
<dbReference type="EnsemblFungi" id="PTTG_08266-t43_1">
    <property type="protein sequence ID" value="PTTG_08266-t43_1-p1"/>
    <property type="gene ID" value="PTTG_08266"/>
</dbReference>
<feature type="region of interest" description="Disordered" evidence="2">
    <location>
        <begin position="114"/>
        <end position="148"/>
    </location>
</feature>
<name>A0A180G947_PUCT1</name>
<evidence type="ECO:0000256" key="1">
    <source>
        <dbReference type="ARBA" id="ARBA00009508"/>
    </source>
</evidence>
<reference evidence="3" key="2">
    <citation type="submission" date="2016-05" db="EMBL/GenBank/DDBJ databases">
        <title>Comparative analysis highlights variable genome content of wheat rusts and divergence of the mating loci.</title>
        <authorList>
            <person name="Cuomo C.A."/>
            <person name="Bakkeren G."/>
            <person name="Szabo L."/>
            <person name="Khalil H."/>
            <person name="Joly D."/>
            <person name="Goldberg J."/>
            <person name="Young S."/>
            <person name="Zeng Q."/>
            <person name="Fellers J."/>
        </authorList>
    </citation>
    <scope>NUCLEOTIDE SEQUENCE [LARGE SCALE GENOMIC DNA]</scope>
    <source>
        <strain evidence="3">1-1 BBBD Race 1</strain>
    </source>
</reference>
<feature type="compositionally biased region" description="Polar residues" evidence="2">
    <location>
        <begin position="114"/>
        <end position="128"/>
    </location>
</feature>
<protein>
    <submittedName>
        <fullName evidence="3 4">Uncharacterized protein</fullName>
    </submittedName>
</protein>
<dbReference type="GO" id="GO:0016226">
    <property type="term" value="P:iron-sulfur cluster assembly"/>
    <property type="evidence" value="ECO:0007669"/>
    <property type="project" value="InterPro"/>
</dbReference>
<dbReference type="EMBL" id="ADAS02000143">
    <property type="protein sequence ID" value="OAV89029.1"/>
    <property type="molecule type" value="Genomic_DNA"/>
</dbReference>
<dbReference type="GO" id="GO:1990221">
    <property type="term" value="C:L-cysteine desulfurase complex"/>
    <property type="evidence" value="ECO:0007669"/>
    <property type="project" value="TreeGrafter"/>
</dbReference>
<reference evidence="3" key="1">
    <citation type="submission" date="2009-11" db="EMBL/GenBank/DDBJ databases">
        <authorList>
            <consortium name="The Broad Institute Genome Sequencing Platform"/>
            <person name="Ward D."/>
            <person name="Feldgarden M."/>
            <person name="Earl A."/>
            <person name="Young S.K."/>
            <person name="Zeng Q."/>
            <person name="Koehrsen M."/>
            <person name="Alvarado L."/>
            <person name="Berlin A."/>
            <person name="Bochicchio J."/>
            <person name="Borenstein D."/>
            <person name="Chapman S.B."/>
            <person name="Chen Z."/>
            <person name="Engels R."/>
            <person name="Freedman E."/>
            <person name="Gellesch M."/>
            <person name="Goldberg J."/>
            <person name="Griggs A."/>
            <person name="Gujja S."/>
            <person name="Heilman E."/>
            <person name="Heiman D."/>
            <person name="Hepburn T."/>
            <person name="Howarth C."/>
            <person name="Jen D."/>
            <person name="Larson L."/>
            <person name="Lewis B."/>
            <person name="Mehta T."/>
            <person name="Park D."/>
            <person name="Pearson M."/>
            <person name="Roberts A."/>
            <person name="Saif S."/>
            <person name="Shea T."/>
            <person name="Shenoy N."/>
            <person name="Sisk P."/>
            <person name="Stolte C."/>
            <person name="Sykes S."/>
            <person name="Thomson T."/>
            <person name="Walk T."/>
            <person name="White J."/>
            <person name="Yandava C."/>
            <person name="Izard J."/>
            <person name="Baranova O.V."/>
            <person name="Blanton J.M."/>
            <person name="Tanner A.C."/>
            <person name="Dewhirst F.E."/>
            <person name="Haas B."/>
            <person name="Nusbaum C."/>
            <person name="Birren B."/>
        </authorList>
    </citation>
    <scope>NUCLEOTIDE SEQUENCE [LARGE SCALE GENOMIC DNA]</scope>
    <source>
        <strain evidence="3">1-1 BBBD Race 1</strain>
    </source>
</reference>
<dbReference type="VEuPathDB" id="FungiDB:PTTG_08266"/>
<reference evidence="4 5" key="3">
    <citation type="journal article" date="2017" name="G3 (Bethesda)">
        <title>Comparative analysis highlights variable genome content of wheat rusts and divergence of the mating loci.</title>
        <authorList>
            <person name="Cuomo C.A."/>
            <person name="Bakkeren G."/>
            <person name="Khalil H.B."/>
            <person name="Panwar V."/>
            <person name="Joly D."/>
            <person name="Linning R."/>
            <person name="Sakthikumar S."/>
            <person name="Song X."/>
            <person name="Adiconis X."/>
            <person name="Fan L."/>
            <person name="Goldberg J.M."/>
            <person name="Levin J.Z."/>
            <person name="Young S."/>
            <person name="Zeng Q."/>
            <person name="Anikster Y."/>
            <person name="Bruce M."/>
            <person name="Wang M."/>
            <person name="Yin C."/>
            <person name="McCallum B."/>
            <person name="Szabo L.J."/>
            <person name="Hulbert S."/>
            <person name="Chen X."/>
            <person name="Fellers J.P."/>
        </authorList>
    </citation>
    <scope>NUCLEOTIDE SEQUENCE</scope>
    <source>
        <strain evidence="5">Isolate 1-1 / race 1 (BBBD)</strain>
        <strain evidence="4">isolate 1-1 / race 1 (BBBD)</strain>
    </source>
</reference>
<evidence type="ECO:0000256" key="2">
    <source>
        <dbReference type="SAM" id="MobiDB-lite"/>
    </source>
</evidence>
<organism evidence="3">
    <name type="scientific">Puccinia triticina (isolate 1-1 / race 1 (BBBD))</name>
    <name type="common">Brown leaf rust fungus</name>
    <dbReference type="NCBI Taxonomy" id="630390"/>
    <lineage>
        <taxon>Eukaryota</taxon>
        <taxon>Fungi</taxon>
        <taxon>Dikarya</taxon>
        <taxon>Basidiomycota</taxon>
        <taxon>Pucciniomycotina</taxon>
        <taxon>Pucciniomycetes</taxon>
        <taxon>Pucciniales</taxon>
        <taxon>Pucciniaceae</taxon>
        <taxon>Puccinia</taxon>
    </lineage>
</organism>
<comment type="similarity">
    <text evidence="1">Belongs to the complex I LYR family.</text>
</comment>
<dbReference type="PANTHER" id="PTHR13166">
    <property type="entry name" value="PROTEIN C6ORF149"/>
    <property type="match status" value="1"/>
</dbReference>
<gene>
    <name evidence="3" type="ORF">PTTG_08266</name>
</gene>
<dbReference type="InterPro" id="IPR051522">
    <property type="entry name" value="ISC_assembly_LYR"/>
</dbReference>
<proteinExistence type="inferred from homology"/>
<sequence>MSVGRGLGRLTGQLQQQHIRSLEASFIAASSQFGSYNFREYFTRKTRQKFSEQLPQVLGTSQIDDKTLAQIDPKTQQDLHAWWSSSLDELAVLQRASVMNRLFEAPKLVVENAANSFSNSAQDQPPNTTEKKSPGTIPDQSSDPKSDT</sequence>
<dbReference type="AlphaFoldDB" id="A0A180G947"/>
<dbReference type="OrthoDB" id="275715at2759"/>
<keyword evidence="5" id="KW-1185">Reference proteome</keyword>
<dbReference type="InterPro" id="IPR045297">
    <property type="entry name" value="Complex1_LYR_LYRM4"/>
</dbReference>
<evidence type="ECO:0000313" key="4">
    <source>
        <dbReference type="EnsemblFungi" id="PTTG_08266-t43_1-p1"/>
    </source>
</evidence>
<evidence type="ECO:0000313" key="3">
    <source>
        <dbReference type="EMBL" id="OAV89029.1"/>
    </source>
</evidence>
<dbReference type="PANTHER" id="PTHR13166:SF7">
    <property type="entry name" value="LYR MOTIF-CONTAINING PROTEIN 4"/>
    <property type="match status" value="1"/>
</dbReference>
<dbReference type="GO" id="GO:0005739">
    <property type="term" value="C:mitochondrion"/>
    <property type="evidence" value="ECO:0007669"/>
    <property type="project" value="TreeGrafter"/>
</dbReference>
<evidence type="ECO:0000313" key="5">
    <source>
        <dbReference type="Proteomes" id="UP000005240"/>
    </source>
</evidence>
<reference evidence="4" key="4">
    <citation type="submission" date="2025-05" db="UniProtKB">
        <authorList>
            <consortium name="EnsemblFungi"/>
        </authorList>
    </citation>
    <scope>IDENTIFICATION</scope>
    <source>
        <strain evidence="4">isolate 1-1 / race 1 (BBBD)</strain>
    </source>
</reference>
<accession>A0A180G947</accession>